<dbReference type="STRING" id="6205.A0A0R3WMA0"/>
<dbReference type="SMART" id="SM01343">
    <property type="entry name" value="FATC"/>
    <property type="match status" value="1"/>
</dbReference>
<sequence>MESVIPQIIHARLHQCLLNEVNKVITSNSSSDTDALDRFCRIMESGLRSAWQNFETKFAYELAVFSLLCGDLSRAQLRCKSAFKELVQTWSSEECRNTLLQKTQLLIELKEFLEVFTGELDAQAALNLSHTWQERCSVVSEELTTSRLFYLSKMAVAGHLSLKEQLLPAVIDFRLECSNEFSRSGNPRRAINQLTSLHKLIQALEQAGDDIEYRRLAWCSAFSRAWISVYSQNKIFCFFPGGKNNNFLVDLEDGLLRCLSSTSHCIEIYGSLRQPPSMGIGDAEFTQFSHAISTAQILSAFYDFKTSDYLSDLGLRRYVTSLQPSMKTAFSQVHGLGEVDDGNFLESSAFSFFKRCVDMAMGVWLASKDSSSLTEKAIYRRNLLVYTPDEALLEVANFCNERIDNAEDKGKRDVYGDTFTRSVLTAMRMGAEGGRIRFGRVLQVEVARCKSNTNYNSDVFCELTKDLSPWMFSQWFDRLLNAPLEGGTCLVAGILRRIAQQFSQVLALPFRVLVTSGYGWKHDKRSLVERFITRLIEDEKGESISIFIELSGMLSKHMRLNRLLGELEYLDDPDIVFKSKPSLATQLGEWDIMENYEESKLLLKRHMVTDYANVRRTGGLEIRGLPVIPAVSELVPNCMMLIDPCRDSALLEKKDWVSNYARKSFRSDSPDRTDLIASCNSLLEYGFLRLYDAVSPATPANAGLGRQRAVQKLSDLVHKEFGHDCEALQSVTLADFDSAIQKILSTYTQNDPKISSVNHFSQWLANFSPDEQDPLIMLGQCVGPSSEGQVAVTIERVDPNIKCLPSLRRPKLVRLLGNDGYWRGWLVKGGEDLRQDASIQRLLNFANYAIASATTTTSTGASAEPLRTYAVVPVSSTRGLIQWLSSTTTLFTFATNAMTVQESAHYSSERSELAAKAADHSGDFLWGSEADSASMVSQFTELENFVFSLRLLRRGLRNSVATSAEHFFALRYRFISSHAAICAVHFVLGVGDRHMGNFLLDVSTGSLVGIDFGFAFGVTLSFPTPEYVPIRLTASLRELLEPSGPAGLFGSTLYRTLASLRHHSSLFLSTIQATCIDKSSTDWSVFSECYHQSEEEYRHCRLSLLRRKLSGHCPAELLIEDLRGRFGANNWFAHFEVIARTTVASTGGSVNLPPVEQVRRLVCLSTCPELLARMHAGWSAAL</sequence>
<protein>
    <submittedName>
        <fullName evidence="4">PI3K/PI4K domain-containing protein</fullName>
    </submittedName>
</protein>
<reference evidence="2 3" key="2">
    <citation type="submission" date="2018-11" db="EMBL/GenBank/DDBJ databases">
        <authorList>
            <consortium name="Pathogen Informatics"/>
        </authorList>
    </citation>
    <scope>NUCLEOTIDE SEQUENCE [LARGE SCALE GENOMIC DNA]</scope>
</reference>
<feature type="domain" description="PI3K/PI4K catalytic" evidence="1">
    <location>
        <begin position="797"/>
        <end position="1130"/>
    </location>
</feature>
<dbReference type="Proteomes" id="UP000274429">
    <property type="component" value="Unassembled WGS sequence"/>
</dbReference>
<evidence type="ECO:0000313" key="3">
    <source>
        <dbReference type="Proteomes" id="UP000274429"/>
    </source>
</evidence>
<dbReference type="PROSITE" id="PS50290">
    <property type="entry name" value="PI3_4_KINASE_3"/>
    <property type="match status" value="1"/>
</dbReference>
<dbReference type="InterPro" id="IPR011009">
    <property type="entry name" value="Kinase-like_dom_sf"/>
</dbReference>
<gene>
    <name evidence="2" type="ORF">TTAC_LOCUS1875</name>
</gene>
<keyword evidence="3" id="KW-1185">Reference proteome</keyword>
<dbReference type="SMART" id="SM00146">
    <property type="entry name" value="PI3Kc"/>
    <property type="match status" value="1"/>
</dbReference>
<dbReference type="SUPFAM" id="SSF56112">
    <property type="entry name" value="Protein kinase-like (PK-like)"/>
    <property type="match status" value="1"/>
</dbReference>
<dbReference type="GO" id="GO:0006302">
    <property type="term" value="P:double-strand break repair"/>
    <property type="evidence" value="ECO:0007669"/>
    <property type="project" value="TreeGrafter"/>
</dbReference>
<dbReference type="PANTHER" id="PTHR11139">
    <property type="entry name" value="ATAXIA TELANGIECTASIA MUTATED ATM -RELATED"/>
    <property type="match status" value="1"/>
</dbReference>
<dbReference type="WBParaSite" id="TTAC_0000188801-mRNA-1">
    <property type="protein sequence ID" value="TTAC_0000188801-mRNA-1"/>
    <property type="gene ID" value="TTAC_0000188801"/>
</dbReference>
<dbReference type="InterPro" id="IPR036940">
    <property type="entry name" value="PI3/4_kinase_cat_sf"/>
</dbReference>
<proteinExistence type="predicted"/>
<dbReference type="EMBL" id="UYWX01000574">
    <property type="protein sequence ID" value="VDM18615.1"/>
    <property type="molecule type" value="Genomic_DNA"/>
</dbReference>
<dbReference type="InterPro" id="IPR000403">
    <property type="entry name" value="PI3/4_kinase_cat_dom"/>
</dbReference>
<accession>A0A0R3WMA0</accession>
<dbReference type="Pfam" id="PF00454">
    <property type="entry name" value="PI3_PI4_kinase"/>
    <property type="match status" value="1"/>
</dbReference>
<dbReference type="GO" id="GO:0005634">
    <property type="term" value="C:nucleus"/>
    <property type="evidence" value="ECO:0007669"/>
    <property type="project" value="TreeGrafter"/>
</dbReference>
<dbReference type="InterPro" id="IPR003152">
    <property type="entry name" value="FATC_dom"/>
</dbReference>
<evidence type="ECO:0000313" key="2">
    <source>
        <dbReference type="EMBL" id="VDM18615.1"/>
    </source>
</evidence>
<dbReference type="GO" id="GO:0004674">
    <property type="term" value="F:protein serine/threonine kinase activity"/>
    <property type="evidence" value="ECO:0007669"/>
    <property type="project" value="TreeGrafter"/>
</dbReference>
<dbReference type="AlphaFoldDB" id="A0A0R3WMA0"/>
<name>A0A0R3WMA0_HYDTA</name>
<organism evidence="4">
    <name type="scientific">Hydatigena taeniaeformis</name>
    <name type="common">Feline tapeworm</name>
    <name type="synonym">Taenia taeniaeformis</name>
    <dbReference type="NCBI Taxonomy" id="6205"/>
    <lineage>
        <taxon>Eukaryota</taxon>
        <taxon>Metazoa</taxon>
        <taxon>Spiralia</taxon>
        <taxon>Lophotrochozoa</taxon>
        <taxon>Platyhelminthes</taxon>
        <taxon>Cestoda</taxon>
        <taxon>Eucestoda</taxon>
        <taxon>Cyclophyllidea</taxon>
        <taxon>Taeniidae</taxon>
        <taxon>Hydatigera</taxon>
    </lineage>
</organism>
<evidence type="ECO:0000313" key="4">
    <source>
        <dbReference type="WBParaSite" id="TTAC_0000188801-mRNA-1"/>
    </source>
</evidence>
<dbReference type="InterPro" id="IPR050517">
    <property type="entry name" value="DDR_Repair_Kinase"/>
</dbReference>
<dbReference type="OrthoDB" id="431717at2759"/>
<evidence type="ECO:0000259" key="1">
    <source>
        <dbReference type="PROSITE" id="PS50290"/>
    </source>
</evidence>
<dbReference type="GO" id="GO:0000723">
    <property type="term" value="P:telomere maintenance"/>
    <property type="evidence" value="ECO:0007669"/>
    <property type="project" value="TreeGrafter"/>
</dbReference>
<dbReference type="Gene3D" id="3.30.1010.10">
    <property type="entry name" value="Phosphatidylinositol 3-kinase Catalytic Subunit, Chain A, domain 4"/>
    <property type="match status" value="1"/>
</dbReference>
<dbReference type="Gene3D" id="1.10.1070.11">
    <property type="entry name" value="Phosphatidylinositol 3-/4-kinase, catalytic domain"/>
    <property type="match status" value="1"/>
</dbReference>
<reference evidence="4" key="1">
    <citation type="submission" date="2017-02" db="UniProtKB">
        <authorList>
            <consortium name="WormBaseParasite"/>
        </authorList>
    </citation>
    <scope>IDENTIFICATION</scope>
</reference>
<dbReference type="PANTHER" id="PTHR11139:SF68">
    <property type="entry name" value="DNA-DEPENDENT PROTEIN KINASE CATALYTIC SUBUNIT"/>
    <property type="match status" value="1"/>
</dbReference>